<feature type="transmembrane region" description="Helical" evidence="1">
    <location>
        <begin position="110"/>
        <end position="133"/>
    </location>
</feature>
<evidence type="ECO:0000313" key="3">
    <source>
        <dbReference type="Proteomes" id="UP000564385"/>
    </source>
</evidence>
<comment type="caution">
    <text evidence="2">The sequence shown here is derived from an EMBL/GenBank/DDBJ whole genome shotgun (WGS) entry which is preliminary data.</text>
</comment>
<evidence type="ECO:0000313" key="2">
    <source>
        <dbReference type="EMBL" id="NYF88594.1"/>
    </source>
</evidence>
<protein>
    <recommendedName>
        <fullName evidence="4">Glycosyltransferase RgtA/B/C/D-like domain-containing protein</fullName>
    </recommendedName>
</protein>
<feature type="transmembrane region" description="Helical" evidence="1">
    <location>
        <begin position="171"/>
        <end position="187"/>
    </location>
</feature>
<dbReference type="AlphaFoldDB" id="A0A852VDR9"/>
<reference evidence="2 3" key="1">
    <citation type="submission" date="2020-07" db="EMBL/GenBank/DDBJ databases">
        <title>Genomic Encyclopedia of Type Strains, Phase IV (KMG-V): Genome sequencing to study the core and pangenomes of soil and plant-associated prokaryotes.</title>
        <authorList>
            <person name="Whitman W."/>
        </authorList>
    </citation>
    <scope>NUCLEOTIDE SEQUENCE [LARGE SCALE GENOMIC DNA]</scope>
    <source>
        <strain evidence="2 3">M8UP22</strain>
    </source>
</reference>
<feature type="transmembrane region" description="Helical" evidence="1">
    <location>
        <begin position="405"/>
        <end position="425"/>
    </location>
</feature>
<feature type="transmembrane region" description="Helical" evidence="1">
    <location>
        <begin position="207"/>
        <end position="236"/>
    </location>
</feature>
<organism evidence="2 3">
    <name type="scientific">Tunturiibacter lichenicola</name>
    <dbReference type="NCBI Taxonomy" id="2051959"/>
    <lineage>
        <taxon>Bacteria</taxon>
        <taxon>Pseudomonadati</taxon>
        <taxon>Acidobacteriota</taxon>
        <taxon>Terriglobia</taxon>
        <taxon>Terriglobales</taxon>
        <taxon>Acidobacteriaceae</taxon>
        <taxon>Tunturiibacter</taxon>
    </lineage>
</organism>
<gene>
    <name evidence="2" type="ORF">HDF08_000661</name>
</gene>
<dbReference type="Proteomes" id="UP000564385">
    <property type="component" value="Unassembled WGS sequence"/>
</dbReference>
<dbReference type="EMBL" id="JACCCU010000001">
    <property type="protein sequence ID" value="NYF88594.1"/>
    <property type="molecule type" value="Genomic_DNA"/>
</dbReference>
<feature type="transmembrane region" description="Helical" evidence="1">
    <location>
        <begin position="145"/>
        <end position="165"/>
    </location>
</feature>
<keyword evidence="1" id="KW-0812">Transmembrane</keyword>
<accession>A0A852VDR9</accession>
<feature type="transmembrane region" description="Helical" evidence="1">
    <location>
        <begin position="23"/>
        <end position="42"/>
    </location>
</feature>
<proteinExistence type="predicted"/>
<feature type="transmembrane region" description="Helical" evidence="1">
    <location>
        <begin position="242"/>
        <end position="259"/>
    </location>
</feature>
<keyword evidence="1" id="KW-1133">Transmembrane helix</keyword>
<evidence type="ECO:0008006" key="4">
    <source>
        <dbReference type="Google" id="ProtNLM"/>
    </source>
</evidence>
<name>A0A852VDR9_9BACT</name>
<sequence>MRAIVPGDLNSIELYQTRRDRRLLLVLLLVPVLLSLATVWALDHTRANKSLFSITNFVGPTTRSLLTGGGITVCTEEMGTRGNPICFHAARMPATAVVVASGIRLLGDRYIPVVCFKTILLLLPVEFALYLAWCCLPQPPGRRALTILLLLVPFLIPAFLADVTNLQVDEGFSYSFLALGAAILFFGQPGRRTVGTASLHGTHRALLFAAALDGLYLSKSGMQLAVLVLLAGFLALEKQTSLRWLVLLLVAAAPLGWALHQHHASGRYSLGTSFDGINLHKGNNAGFLRNYPPPHGDSLDWYDFELNRGVSFPDEWSFNDYHLRSAFEYLRTHPQETLSGDARKLKILFFSLEKYGSTASLGGRRLIEIAGMLAFRLIFWIATASSIFLLLRHRPPADRWLRVEAATFLALVAASTLPFLIGFAYTRHVSILIYPSALFCCRLLCEPERD</sequence>
<keyword evidence="1" id="KW-0472">Membrane</keyword>
<evidence type="ECO:0000256" key="1">
    <source>
        <dbReference type="SAM" id="Phobius"/>
    </source>
</evidence>
<feature type="transmembrane region" description="Helical" evidence="1">
    <location>
        <begin position="373"/>
        <end position="393"/>
    </location>
</feature>